<name>A0A0G4L399_VERLO</name>
<protein>
    <recommendedName>
        <fullName evidence="3">ubiquitinyl hydrolase 1</fullName>
        <ecNumber evidence="3">3.4.19.12</ecNumber>
    </recommendedName>
</protein>
<evidence type="ECO:0000256" key="11">
    <source>
        <dbReference type="ARBA" id="ARBA00022989"/>
    </source>
</evidence>
<feature type="transmembrane region" description="Helical" evidence="17">
    <location>
        <begin position="2021"/>
        <end position="2046"/>
    </location>
</feature>
<dbReference type="GO" id="GO:0007166">
    <property type="term" value="P:cell surface receptor signaling pathway"/>
    <property type="evidence" value="ECO:0007669"/>
    <property type="project" value="InterPro"/>
</dbReference>
<organism evidence="21 22">
    <name type="scientific">Verticillium longisporum</name>
    <name type="common">Verticillium dahliae var. longisporum</name>
    <dbReference type="NCBI Taxonomy" id="100787"/>
    <lineage>
        <taxon>Eukaryota</taxon>
        <taxon>Fungi</taxon>
        <taxon>Dikarya</taxon>
        <taxon>Ascomycota</taxon>
        <taxon>Pezizomycotina</taxon>
        <taxon>Sordariomycetes</taxon>
        <taxon>Hypocreomycetidae</taxon>
        <taxon>Glomerellales</taxon>
        <taxon>Plectosphaerellaceae</taxon>
        <taxon>Verticillium</taxon>
    </lineage>
</organism>
<dbReference type="EMBL" id="CVQI01007002">
    <property type="protein sequence ID" value="CRK16479.1"/>
    <property type="molecule type" value="Genomic_DNA"/>
</dbReference>
<dbReference type="InterPro" id="IPR036188">
    <property type="entry name" value="FAD/NAD-bd_sf"/>
</dbReference>
<dbReference type="CDD" id="cd09616">
    <property type="entry name" value="Peptidase_C12_UCH_L1_L3"/>
    <property type="match status" value="1"/>
</dbReference>
<feature type="transmembrane region" description="Helical" evidence="17">
    <location>
        <begin position="2177"/>
        <end position="2198"/>
    </location>
</feature>
<dbReference type="CDD" id="cd12183">
    <property type="entry name" value="LDH_like_2"/>
    <property type="match status" value="1"/>
</dbReference>
<dbReference type="GO" id="GO:0004843">
    <property type="term" value="F:cysteine-type deubiquitinase activity"/>
    <property type="evidence" value="ECO:0007669"/>
    <property type="project" value="UniProtKB-EC"/>
</dbReference>
<feature type="transmembrane region" description="Helical" evidence="17">
    <location>
        <begin position="2290"/>
        <end position="2311"/>
    </location>
</feature>
<evidence type="ECO:0000256" key="14">
    <source>
        <dbReference type="ARBA" id="ARBA00023180"/>
    </source>
</evidence>
<evidence type="ECO:0000256" key="7">
    <source>
        <dbReference type="ARBA" id="ARBA00022786"/>
    </source>
</evidence>
<feature type="region of interest" description="Disordered" evidence="16">
    <location>
        <begin position="1908"/>
        <end position="1948"/>
    </location>
</feature>
<gene>
    <name evidence="21" type="ORF">BN1723_011008</name>
</gene>
<evidence type="ECO:0000256" key="9">
    <source>
        <dbReference type="ARBA" id="ARBA00022807"/>
    </source>
</evidence>
<keyword evidence="13 17" id="KW-0472">Membrane</keyword>
<dbReference type="Pfam" id="PF19834">
    <property type="entry name" value="DUF6314"/>
    <property type="match status" value="1"/>
</dbReference>
<comment type="similarity">
    <text evidence="15">Belongs to the peptidase C12 family.</text>
</comment>
<dbReference type="Pfam" id="PF07690">
    <property type="entry name" value="MFS_1"/>
    <property type="match status" value="1"/>
</dbReference>
<evidence type="ECO:0000256" key="13">
    <source>
        <dbReference type="ARBA" id="ARBA00023136"/>
    </source>
</evidence>
<dbReference type="PROSITE" id="PS50850">
    <property type="entry name" value="MFS"/>
    <property type="match status" value="1"/>
</dbReference>
<dbReference type="PANTHER" id="PTHR23502">
    <property type="entry name" value="MAJOR FACILITATOR SUPERFAMILY"/>
    <property type="match status" value="1"/>
</dbReference>
<feature type="compositionally biased region" description="Basic and acidic residues" evidence="16">
    <location>
        <begin position="726"/>
        <end position="740"/>
    </location>
</feature>
<dbReference type="InterPro" id="IPR038765">
    <property type="entry name" value="Papain-like_cys_pep_sf"/>
</dbReference>
<dbReference type="InterPro" id="IPR006139">
    <property type="entry name" value="D-isomer_2_OHA_DH_cat_dom"/>
</dbReference>
<evidence type="ECO:0000313" key="21">
    <source>
        <dbReference type="EMBL" id="CRK16479.1"/>
    </source>
</evidence>
<feature type="compositionally biased region" description="Basic and acidic residues" evidence="16">
    <location>
        <begin position="2483"/>
        <end position="2494"/>
    </location>
</feature>
<evidence type="ECO:0000259" key="18">
    <source>
        <dbReference type="PROSITE" id="PS50261"/>
    </source>
</evidence>
<dbReference type="PROSITE" id="PS52048">
    <property type="entry name" value="UCH_DOMAIN"/>
    <property type="match status" value="1"/>
</dbReference>
<dbReference type="Gene3D" id="1.20.1070.10">
    <property type="entry name" value="Rhodopsin 7-helix transmembrane proteins"/>
    <property type="match status" value="1"/>
</dbReference>
<dbReference type="Pfam" id="PF01088">
    <property type="entry name" value="Peptidase_C12"/>
    <property type="match status" value="1"/>
</dbReference>
<evidence type="ECO:0000313" key="22">
    <source>
        <dbReference type="Proteomes" id="UP000045706"/>
    </source>
</evidence>
<keyword evidence="8" id="KW-0378">Hydrolase</keyword>
<feature type="domain" description="UCH catalytic" evidence="20">
    <location>
        <begin position="8"/>
        <end position="241"/>
    </location>
</feature>
<dbReference type="GO" id="GO:0016616">
    <property type="term" value="F:oxidoreductase activity, acting on the CH-OH group of donors, NAD or NADP as acceptor"/>
    <property type="evidence" value="ECO:0007669"/>
    <property type="project" value="InterPro"/>
</dbReference>
<keyword evidence="6 17" id="KW-0812">Transmembrane</keyword>
<proteinExistence type="inferred from homology"/>
<keyword evidence="11 17" id="KW-1133">Transmembrane helix</keyword>
<keyword evidence="5" id="KW-0645">Protease</keyword>
<feature type="transmembrane region" description="Helical" evidence="17">
    <location>
        <begin position="391"/>
        <end position="413"/>
    </location>
</feature>
<keyword evidence="9" id="KW-0788">Thiol protease</keyword>
<feature type="transmembrane region" description="Helical" evidence="17">
    <location>
        <begin position="2089"/>
        <end position="2115"/>
    </location>
</feature>
<feature type="transmembrane region" description="Helical" evidence="17">
    <location>
        <begin position="2146"/>
        <end position="2165"/>
    </location>
</feature>
<dbReference type="Pfam" id="PF02826">
    <property type="entry name" value="2-Hacid_dh_C"/>
    <property type="match status" value="1"/>
</dbReference>
<feature type="transmembrane region" description="Helical" evidence="17">
    <location>
        <begin position="628"/>
        <end position="647"/>
    </location>
</feature>
<dbReference type="PROSITE" id="PS00670">
    <property type="entry name" value="D_2_HYDROXYACID_DH_2"/>
    <property type="match status" value="1"/>
</dbReference>
<dbReference type="FunFam" id="1.20.1250.20:FF:000011">
    <property type="entry name" value="MFS multidrug transporter, putative"/>
    <property type="match status" value="1"/>
</dbReference>
<feature type="transmembrane region" description="Helical" evidence="17">
    <location>
        <begin position="2425"/>
        <end position="2445"/>
    </location>
</feature>
<dbReference type="GO" id="GO:0004499">
    <property type="term" value="F:N,N-dimethylaniline monooxygenase activity"/>
    <property type="evidence" value="ECO:0007669"/>
    <property type="project" value="InterPro"/>
</dbReference>
<dbReference type="InterPro" id="IPR020846">
    <property type="entry name" value="MFS_dom"/>
</dbReference>
<dbReference type="InterPro" id="IPR045632">
    <property type="entry name" value="DUF6314"/>
</dbReference>
<keyword evidence="7" id="KW-0833">Ubl conjugation pathway</keyword>
<accession>A0A0G4L399</accession>
<evidence type="ECO:0000256" key="16">
    <source>
        <dbReference type="SAM" id="MobiDB-lite"/>
    </source>
</evidence>
<dbReference type="Pfam" id="PF00743">
    <property type="entry name" value="FMO-like"/>
    <property type="match status" value="1"/>
</dbReference>
<dbReference type="InterPro" id="IPR020946">
    <property type="entry name" value="Flavin_mOase-like"/>
</dbReference>
<feature type="region of interest" description="Disordered" evidence="16">
    <location>
        <begin position="485"/>
        <end position="509"/>
    </location>
</feature>
<feature type="transmembrane region" description="Helical" evidence="17">
    <location>
        <begin position="2392"/>
        <end position="2413"/>
    </location>
</feature>
<dbReference type="GO" id="GO:0006511">
    <property type="term" value="P:ubiquitin-dependent protein catabolic process"/>
    <property type="evidence" value="ECO:0007669"/>
    <property type="project" value="InterPro"/>
</dbReference>
<dbReference type="InterPro" id="IPR036959">
    <property type="entry name" value="Peptidase_C12_UCH_sf"/>
</dbReference>
<dbReference type="InterPro" id="IPR036259">
    <property type="entry name" value="MFS_trans_sf"/>
</dbReference>
<feature type="transmembrane region" description="Helical" evidence="17">
    <location>
        <begin position="318"/>
        <end position="338"/>
    </location>
</feature>
<dbReference type="GO" id="GO:0050660">
    <property type="term" value="F:flavin adenine dinucleotide binding"/>
    <property type="evidence" value="ECO:0007669"/>
    <property type="project" value="InterPro"/>
</dbReference>
<feature type="region of interest" description="Disordered" evidence="16">
    <location>
        <begin position="707"/>
        <end position="749"/>
    </location>
</feature>
<feature type="transmembrane region" description="Helical" evidence="17">
    <location>
        <begin position="442"/>
        <end position="465"/>
    </location>
</feature>
<dbReference type="Gene3D" id="3.50.50.60">
    <property type="entry name" value="FAD/NAD(P)-binding domain"/>
    <property type="match status" value="1"/>
</dbReference>
<dbReference type="PANTHER" id="PTHR23502:SF48">
    <property type="entry name" value="MULTIDRUG TRANSPORTER, PUTATIVE (AFU_ORTHOLOGUE AFUA_5G02700)-RELATED"/>
    <property type="match status" value="1"/>
</dbReference>
<feature type="transmembrane region" description="Helical" evidence="17">
    <location>
        <begin position="366"/>
        <end position="384"/>
    </location>
</feature>
<dbReference type="SUPFAM" id="SSF81321">
    <property type="entry name" value="Family A G protein-coupled receptor-like"/>
    <property type="match status" value="1"/>
</dbReference>
<feature type="compositionally biased region" description="Basic and acidic residues" evidence="16">
    <location>
        <begin position="1908"/>
        <end position="1925"/>
    </location>
</feature>
<dbReference type="Gene3D" id="1.20.1250.20">
    <property type="entry name" value="MFS general substrate transporter like domains"/>
    <property type="match status" value="1"/>
</dbReference>
<evidence type="ECO:0000256" key="17">
    <source>
        <dbReference type="SAM" id="Phobius"/>
    </source>
</evidence>
<comment type="subcellular location">
    <subcellularLocation>
        <location evidence="2">Membrane</location>
        <topology evidence="2">Multi-pass membrane protein</topology>
    </subcellularLocation>
</comment>
<feature type="region of interest" description="Disordered" evidence="16">
    <location>
        <begin position="1970"/>
        <end position="1992"/>
    </location>
</feature>
<evidence type="ECO:0000256" key="6">
    <source>
        <dbReference type="ARBA" id="ARBA00022692"/>
    </source>
</evidence>
<evidence type="ECO:0000259" key="20">
    <source>
        <dbReference type="PROSITE" id="PS52048"/>
    </source>
</evidence>
<evidence type="ECO:0000256" key="8">
    <source>
        <dbReference type="ARBA" id="ARBA00022801"/>
    </source>
</evidence>
<dbReference type="Pfam" id="PF00389">
    <property type="entry name" value="2-Hacid_dh"/>
    <property type="match status" value="1"/>
</dbReference>
<dbReference type="Gene3D" id="3.40.532.10">
    <property type="entry name" value="Peptidase C12, ubiquitin carboxyl-terminal hydrolase"/>
    <property type="match status" value="1"/>
</dbReference>
<dbReference type="Proteomes" id="UP000045706">
    <property type="component" value="Unassembled WGS sequence"/>
</dbReference>
<feature type="domain" description="G-protein coupled receptors family 2 profile 2" evidence="18">
    <location>
        <begin position="284"/>
        <end position="469"/>
    </location>
</feature>
<dbReference type="InterPro" id="IPR017981">
    <property type="entry name" value="GPCR_2-like_7TM"/>
</dbReference>
<dbReference type="InterPro" id="IPR011701">
    <property type="entry name" value="MFS"/>
</dbReference>
<keyword evidence="12" id="KW-0560">Oxidoreductase</keyword>
<dbReference type="PROSITE" id="PS50261">
    <property type="entry name" value="G_PROTEIN_RECEP_F2_4"/>
    <property type="match status" value="1"/>
</dbReference>
<keyword evidence="4" id="KW-0285">Flavoprotein</keyword>
<feature type="transmembrane region" description="Helical" evidence="17">
    <location>
        <begin position="2058"/>
        <end position="2077"/>
    </location>
</feature>
<dbReference type="GO" id="GO:0050661">
    <property type="term" value="F:NADP binding"/>
    <property type="evidence" value="ECO:0007669"/>
    <property type="project" value="InterPro"/>
</dbReference>
<feature type="compositionally biased region" description="Polar residues" evidence="16">
    <location>
        <begin position="500"/>
        <end position="509"/>
    </location>
</feature>
<evidence type="ECO:0000256" key="3">
    <source>
        <dbReference type="ARBA" id="ARBA00012759"/>
    </source>
</evidence>
<evidence type="ECO:0000256" key="2">
    <source>
        <dbReference type="ARBA" id="ARBA00004141"/>
    </source>
</evidence>
<feature type="transmembrane region" description="Helical" evidence="17">
    <location>
        <begin position="2252"/>
        <end position="2278"/>
    </location>
</feature>
<feature type="compositionally biased region" description="Basic and acidic residues" evidence="16">
    <location>
        <begin position="707"/>
        <end position="716"/>
    </location>
</feature>
<evidence type="ECO:0000259" key="19">
    <source>
        <dbReference type="PROSITE" id="PS50850"/>
    </source>
</evidence>
<dbReference type="Pfam" id="PF05462">
    <property type="entry name" value="Dicty_CAR"/>
    <property type="match status" value="1"/>
</dbReference>
<keyword evidence="14" id="KW-0325">Glycoprotein</keyword>
<dbReference type="InterPro" id="IPR006140">
    <property type="entry name" value="D-isomer_DH_NAD-bd"/>
</dbReference>
<dbReference type="EC" id="3.4.19.12" evidence="3"/>
<dbReference type="GO" id="GO:0004888">
    <property type="term" value="F:transmembrane signaling receptor activity"/>
    <property type="evidence" value="ECO:0007669"/>
    <property type="project" value="InterPro"/>
</dbReference>
<dbReference type="PRINTS" id="PR00707">
    <property type="entry name" value="UBCTHYDRLASE"/>
</dbReference>
<dbReference type="FunFam" id="3.40.532.10:FF:000008">
    <property type="entry name" value="Ubiquitin carboxyl-terminal hydrolase"/>
    <property type="match status" value="1"/>
</dbReference>
<evidence type="ECO:0000256" key="10">
    <source>
        <dbReference type="ARBA" id="ARBA00022827"/>
    </source>
</evidence>
<dbReference type="Gene3D" id="3.40.50.720">
    <property type="entry name" value="NAD(P)-binding Rossmann-like Domain"/>
    <property type="match status" value="2"/>
</dbReference>
<dbReference type="SUPFAM" id="SSF54001">
    <property type="entry name" value="Cysteine proteinases"/>
    <property type="match status" value="1"/>
</dbReference>
<evidence type="ECO:0000256" key="1">
    <source>
        <dbReference type="ARBA" id="ARBA00000707"/>
    </source>
</evidence>
<dbReference type="SUPFAM" id="SSF52283">
    <property type="entry name" value="Formate/glycerate dehydrogenase catalytic domain-like"/>
    <property type="match status" value="1"/>
</dbReference>
<reference evidence="22" key="1">
    <citation type="submission" date="2015-05" db="EMBL/GenBank/DDBJ databases">
        <authorList>
            <person name="Fogelqvist Johan"/>
        </authorList>
    </citation>
    <scope>NUCLEOTIDE SEQUENCE [LARGE SCALE GENOMIC DNA]</scope>
</reference>
<dbReference type="InterPro" id="IPR029753">
    <property type="entry name" value="D-isomer_DH_CS"/>
</dbReference>
<evidence type="ECO:0000256" key="12">
    <source>
        <dbReference type="ARBA" id="ARBA00023002"/>
    </source>
</evidence>
<evidence type="ECO:0000256" key="5">
    <source>
        <dbReference type="ARBA" id="ARBA00022670"/>
    </source>
</evidence>
<comment type="caution">
    <text evidence="15">Lacks conserved residue(s) required for the propagation of feature annotation.</text>
</comment>
<evidence type="ECO:0000256" key="15">
    <source>
        <dbReference type="PROSITE-ProRule" id="PRU01393"/>
    </source>
</evidence>
<comment type="catalytic activity">
    <reaction evidence="1">
        <text>Thiol-dependent hydrolysis of ester, thioester, amide, peptide and isopeptide bonds formed by the C-terminal Gly of ubiquitin (a 76-residue protein attached to proteins as an intracellular targeting signal).</text>
        <dbReference type="EC" id="3.4.19.12"/>
    </reaction>
</comment>
<feature type="transmembrane region" description="Helical" evidence="17">
    <location>
        <begin position="2332"/>
        <end position="2353"/>
    </location>
</feature>
<dbReference type="GO" id="GO:0005886">
    <property type="term" value="C:plasma membrane"/>
    <property type="evidence" value="ECO:0007669"/>
    <property type="project" value="TreeGrafter"/>
</dbReference>
<feature type="compositionally biased region" description="Basic residues" evidence="16">
    <location>
        <begin position="2473"/>
        <end position="2482"/>
    </location>
</feature>
<feature type="transmembrane region" description="Helical" evidence="17">
    <location>
        <begin position="291"/>
        <end position="309"/>
    </location>
</feature>
<feature type="transmembrane region" description="Helical" evidence="17">
    <location>
        <begin position="2359"/>
        <end position="2380"/>
    </location>
</feature>
<feature type="domain" description="Major facilitator superfamily (MFS) profile" evidence="19">
    <location>
        <begin position="2023"/>
        <end position="2502"/>
    </location>
</feature>
<dbReference type="InterPro" id="IPR036291">
    <property type="entry name" value="NAD(P)-bd_dom_sf"/>
</dbReference>
<dbReference type="SUPFAM" id="SSF51905">
    <property type="entry name" value="FAD/NAD(P)-binding domain"/>
    <property type="match status" value="1"/>
</dbReference>
<dbReference type="SUPFAM" id="SSF51735">
    <property type="entry name" value="NAD(P)-binding Rossmann-fold domains"/>
    <property type="match status" value="1"/>
</dbReference>
<feature type="region of interest" description="Disordered" evidence="16">
    <location>
        <begin position="2461"/>
        <end position="2502"/>
    </location>
</feature>
<evidence type="ECO:0000256" key="4">
    <source>
        <dbReference type="ARBA" id="ARBA00022630"/>
    </source>
</evidence>
<dbReference type="GO" id="GO:0051287">
    <property type="term" value="F:NAD binding"/>
    <property type="evidence" value="ECO:0007669"/>
    <property type="project" value="InterPro"/>
</dbReference>
<sequence>MSTMEKKRWVMLENNPDVMNQLAATLGLSSDLEFHDVYSLDDPELLAHIPRPALALLVIIPLTPAWDQSRRAEDADKEDYAGSGPDEPVVWFKQTIGHACGSIGLLHSLINGPAADFIKPGSDLADIRSRAIPLPMADRADLLYNSAPFERAHKSVEQAGDSQADLTGEVEGGHFVSFVKTGGKLWELEGSRKGPLDRGSLADDEDVLSPRALDNGIKRIIKLNADGGGDNLSFSCIALARRAARAPPTLLVGHPSSLPSDQLVPRQYSGPEKMPLSGTQVTTIIALERTGASLSLIGITLIFVSYYLFKRLRTIPNLFIVFASVANIGASIACLIGYDGILIGEASALCQAQAFMLEMFMQSDPWWSLAMAVNVYLVFFFGASPASFRQYLWVYCVICFGGPFIPAIVLLLARPNGQMMYGNATLWCWINSDWSELRIYTYYLPIWICILCSILIYFAVGYHVFHQRNQLRNLTFSHIKDANEVSMSEDNRDSAEKVGGSSSAGPQAQRLTLTQNLTGRSEDWQVTAVTEVQITTGSPRPDRAIEIPTVPPAALTDSPQIRSAGHAQSWHSSHERVPSPVISHTRFETMISSNPPPPPPRRSLLGYVKGGMQKFNAKLQGLDPVKLAYLRTSFIFAISILVTWTPSSINRVNDLVNPGQVSFGLNVATAIVLPLQGVWNAVIYFMTSWTTVKEEYHRLMHRRSVRRLDSRDDSRGRSSRLNVFRGHRDNHFDPSRLERGKRPRSGQVSEYELAPPAKRVLVNLRSVEDPARSQNAGTITLQLGRTETEKTSCGLTCLTGLTAPDSSTDDLQPEHEDLSHRLPISARKGVSHHSNSYTIMAKNVCIIGAGPSGLVAAKTLLYNAPQGAFNVTVFDAQKRVGGLWPASPRDGGGAVHPLMTTNQSRHTMHFSDCGWDDADGPQFPRAWMVGRYLERYLARYPGAEVRLGWRVTRTEALEGEDGRGGGWRVTARDGLGREEVGVFDRLVVATGFFGEPVLPRGITDGATVPVVHSSRYRDLKGLLGKGAKGGKILVVGGQMSGVEITGTIASHLSSAVNAPGTTSELAGAEGYTIHHLIQHPAWVFPLYTTPKPKLSAPPFLPVDLGSYNLNNRPKPLTNTQGHISPETAKTVHGIFQNIVGQDQSQCSESIAVKGDLTSEPPYLAMSEFYTEFVRSGLITASKGKLEAMESTTAIVTPSGEKIEDVAAVVLATGFDPSPCVSFLPDSVLRTLHHSPEHRDLPLALGFHGTQHRDLPTLGFVGFYRSPYWGVMEMQARFLAALWTPENLAKPPSGLTAAVQSDACEKRILALREDPRCSQFPFGDYAFIMQEMAAALDMTMSPPVEPPMPTLPHNNLPMDILTPSRYLSPLADAQAKEENAKVLQYSNDVATAALTSSRFVAHAVFRSLLGTWKLERSLDSKLPSHPSGHFSGTARFLLRDATADGLQCASSSDSVAPSVTDPGDPGQEYLYIEEGEFKASNGLVFQARRRYIWRYDEKRDTISVWFVRTDDDKRADYLFHEVEFETKSATEESDERASWRAKAGHLCIDDFYNVAYEFAFAAVHLREWSIGYAIAVFSAKPYDEKYLTAAKPPGLDIVFHDVSLTPKTTSLLTPHAGSDPYTAVCVFVNDHLPASVLDDLHDAGIRVVLLRCAGFNNVDLPHAEKLGIAVANVPSYSPEAVAEFAVALLQTLNRNTHRAYNRVRENNFALNGLCGRTLHGKTVGLIGTGRIGVAFARIMKGFGCKVIAHDPYPSEAFEQYGKYVDLHELLPLCDVVSLHCPLTEQTRHIINDDTLGLLKKGALLINTSRGGLVKTKSVITALKEHKLGGLALDVYEGEGALFYDDHSGDIIDDDELMRLMTFPNVVICGHQAFFTDEALTEISECTVRNLEDLVAGRACKNALVQPREGVKEDEKGLVKPLARRESLPSIPPETSGSSPAHPPTKEQLDPDLDIALPYRTLTSHANLAEYTTTDPRGEIPGPPVPASSSSSGGTAVQEQYKLVTFRPNDPENPRNWSKLFRWYCTLVVALTCFVVALCSSIITADIAGVAREFDVSQEVALVTVSVFVVGFGIGPMAFAPLSEVFGRRIIYGSTLLLAVIFIIPCAVANNIGTLIVCRAIDGIAFSAPMTLVGGTLADLWSNEERGVPMAAFSAAPFIGPAIGPLAGGFLSDALGWRWLYWLQLILAFVVWVLITFTVPETYTPTILARRAAKLRADTSDPTHVTEQDIDPRPLTARLGVFLVRPFQLLFGELIVFLISVYMSVLYGLLYMFFVAYPIVYQQGKGWSAGSTGLMFIPMAIGVLCSAACAPAVNKHYLQLAARHHGRPPAEARLVPMMASCWFIPAGLLVFAWTSYPGVHWAGPALGGLPVGFGFIFLYNAANNYLVDSYQHQAASALAAKTCIRSFWGAAVVLFTEQMYARLGDRWASTLLAAVGLLCCGIPFLFWRYGARIRARSRFAYSGDDEETGVDGGAGKRRAARHGPLRTEEQDDDLRRARSYVSNP</sequence>
<dbReference type="GO" id="GO:0022857">
    <property type="term" value="F:transmembrane transporter activity"/>
    <property type="evidence" value="ECO:0007669"/>
    <property type="project" value="InterPro"/>
</dbReference>
<feature type="compositionally biased region" description="Basic and acidic residues" evidence="16">
    <location>
        <begin position="485"/>
        <end position="496"/>
    </location>
</feature>
<dbReference type="InterPro" id="IPR001578">
    <property type="entry name" value="Peptidase_C12_UCH"/>
</dbReference>
<dbReference type="CDD" id="cd17323">
    <property type="entry name" value="MFS_Tpo1_MDR_like"/>
    <property type="match status" value="1"/>
</dbReference>
<keyword evidence="10" id="KW-0274">FAD</keyword>
<dbReference type="SUPFAM" id="SSF103473">
    <property type="entry name" value="MFS general substrate transporter"/>
    <property type="match status" value="1"/>
</dbReference>